<evidence type="ECO:0000313" key="9">
    <source>
        <dbReference type="EMBL" id="QNT07743.1"/>
    </source>
</evidence>
<organism evidence="9 10">
    <name type="scientific">Marinomonas arctica</name>
    <dbReference type="NCBI Taxonomy" id="383750"/>
    <lineage>
        <taxon>Bacteria</taxon>
        <taxon>Pseudomonadati</taxon>
        <taxon>Pseudomonadota</taxon>
        <taxon>Gammaproteobacteria</taxon>
        <taxon>Oceanospirillales</taxon>
        <taxon>Oceanospirillaceae</taxon>
        <taxon>Marinomonas</taxon>
    </lineage>
</organism>
<evidence type="ECO:0000313" key="10">
    <source>
        <dbReference type="Proteomes" id="UP000516370"/>
    </source>
</evidence>
<evidence type="ECO:0000256" key="1">
    <source>
        <dbReference type="ARBA" id="ARBA00004651"/>
    </source>
</evidence>
<dbReference type="PANTHER" id="PTHR30012:SF0">
    <property type="entry name" value="TYPE II SECRETION SYSTEM PROTEIN F-RELATED"/>
    <property type="match status" value="1"/>
</dbReference>
<comment type="similarity">
    <text evidence="2">Belongs to the GSP F family.</text>
</comment>
<dbReference type="EMBL" id="CP061081">
    <property type="protein sequence ID" value="QNT07743.1"/>
    <property type="molecule type" value="Genomic_DNA"/>
</dbReference>
<dbReference type="PANTHER" id="PTHR30012">
    <property type="entry name" value="GENERAL SECRETION PATHWAY PROTEIN"/>
    <property type="match status" value="1"/>
</dbReference>
<dbReference type="Proteomes" id="UP000516370">
    <property type="component" value="Chromosome"/>
</dbReference>
<dbReference type="OrthoDB" id="6098358at2"/>
<feature type="transmembrane region" description="Helical" evidence="7">
    <location>
        <begin position="150"/>
        <end position="170"/>
    </location>
</feature>
<dbReference type="Pfam" id="PF00482">
    <property type="entry name" value="T2SSF"/>
    <property type="match status" value="1"/>
</dbReference>
<keyword evidence="4 7" id="KW-0812">Transmembrane</keyword>
<name>A0A7H1JB77_9GAMM</name>
<dbReference type="InterPro" id="IPR042094">
    <property type="entry name" value="T2SS_GspF_sf"/>
</dbReference>
<proteinExistence type="inferred from homology"/>
<keyword evidence="3" id="KW-1003">Cell membrane</keyword>
<evidence type="ECO:0000259" key="8">
    <source>
        <dbReference type="Pfam" id="PF00482"/>
    </source>
</evidence>
<dbReference type="KEGG" id="mard:IBG28_09175"/>
<evidence type="ECO:0000256" key="5">
    <source>
        <dbReference type="ARBA" id="ARBA00022989"/>
    </source>
</evidence>
<dbReference type="InterPro" id="IPR018076">
    <property type="entry name" value="T2SS_GspF_dom"/>
</dbReference>
<evidence type="ECO:0000256" key="2">
    <source>
        <dbReference type="ARBA" id="ARBA00005745"/>
    </source>
</evidence>
<evidence type="ECO:0000256" key="3">
    <source>
        <dbReference type="ARBA" id="ARBA00022475"/>
    </source>
</evidence>
<dbReference type="InterPro" id="IPR003004">
    <property type="entry name" value="GspF/PilC"/>
</dbReference>
<evidence type="ECO:0000256" key="6">
    <source>
        <dbReference type="ARBA" id="ARBA00023136"/>
    </source>
</evidence>
<keyword evidence="10" id="KW-1185">Reference proteome</keyword>
<gene>
    <name evidence="9" type="ORF">IBG28_09175</name>
</gene>
<dbReference type="GO" id="GO:0005886">
    <property type="term" value="C:plasma membrane"/>
    <property type="evidence" value="ECO:0007669"/>
    <property type="project" value="UniProtKB-SubCell"/>
</dbReference>
<comment type="subcellular location">
    <subcellularLocation>
        <location evidence="1">Cell membrane</location>
        <topology evidence="1">Multi-pass membrane protein</topology>
    </subcellularLocation>
</comment>
<feature type="domain" description="Type II secretion system protein GspF" evidence="8">
    <location>
        <begin position="231"/>
        <end position="349"/>
    </location>
</feature>
<sequence>MPWYKIKHSNGKIDYCYGSSEDAVIFDLLKLGTWQISIVEWKPKKLDYQSLKTFYDELLNALHSGLQLNQAISHFALSSPHPIISINCQALLTELEKGRLFNDTLSKLTSHSAAPYCQLLNAQGSREDCEKSLTISILQLKSLLDWSHRLLKALTYPFCIIQIALMILIANRVMQHTAVEHYYFMLISNISLYLTCSAVQLVIINSLYKGYACSWLEKYSQNFRLTKLFSLLNTTRQTGVTLQEALKHMPTYFQHEVTKEQIFQVYYTLQLGQSYTSSFPSIWFPNEAEIALNSAEKDGNIERALTLATKEHEKRWQKNIALLEKLIPAICLFIAGGFVASALISLYAPLLEIH</sequence>
<dbReference type="Gene3D" id="1.20.81.30">
    <property type="entry name" value="Type II secretion system (T2SS), domain F"/>
    <property type="match status" value="1"/>
</dbReference>
<accession>A0A7H1JB77</accession>
<dbReference type="RefSeq" id="WP_111607613.1">
    <property type="nucleotide sequence ID" value="NZ_BMLJ01000006.1"/>
</dbReference>
<protein>
    <submittedName>
        <fullName evidence="9">Type II secretion system F family protein</fullName>
    </submittedName>
</protein>
<feature type="transmembrane region" description="Helical" evidence="7">
    <location>
        <begin position="326"/>
        <end position="348"/>
    </location>
</feature>
<dbReference type="AlphaFoldDB" id="A0A7H1JB77"/>
<keyword evidence="5 7" id="KW-1133">Transmembrane helix</keyword>
<evidence type="ECO:0000256" key="4">
    <source>
        <dbReference type="ARBA" id="ARBA00022692"/>
    </source>
</evidence>
<feature type="transmembrane region" description="Helical" evidence="7">
    <location>
        <begin position="182"/>
        <end position="208"/>
    </location>
</feature>
<keyword evidence="6 7" id="KW-0472">Membrane</keyword>
<evidence type="ECO:0000256" key="7">
    <source>
        <dbReference type="SAM" id="Phobius"/>
    </source>
</evidence>
<reference evidence="9 10" key="1">
    <citation type="submission" date="2020-09" db="EMBL/GenBank/DDBJ databases">
        <title>Complete genome sequence of an Arctic sea ice bacterium Marinomonas arctica BSI20414.</title>
        <authorList>
            <person name="Liao L."/>
            <person name="Chen B."/>
        </authorList>
    </citation>
    <scope>NUCLEOTIDE SEQUENCE [LARGE SCALE GENOMIC DNA]</scope>
    <source>
        <strain evidence="9 10">BSI20414</strain>
    </source>
</reference>